<dbReference type="GO" id="GO:0003824">
    <property type="term" value="F:catalytic activity"/>
    <property type="evidence" value="ECO:0007669"/>
    <property type="project" value="InterPro"/>
</dbReference>
<dbReference type="EMBL" id="BOQP01000030">
    <property type="protein sequence ID" value="GIM77369.1"/>
    <property type="molecule type" value="Genomic_DNA"/>
</dbReference>
<dbReference type="RefSeq" id="WP_213000109.1">
    <property type="nucleotide sequence ID" value="NZ_BAAATW010000016.1"/>
</dbReference>
<name>A0A919SSY8_9ACTN</name>
<dbReference type="InterPro" id="IPR005135">
    <property type="entry name" value="Endo/exonuclease/phosphatase"/>
</dbReference>
<dbReference type="Gene3D" id="3.60.10.10">
    <property type="entry name" value="Endonuclease/exonuclease/phosphatase"/>
    <property type="match status" value="1"/>
</dbReference>
<dbReference type="Pfam" id="PF03372">
    <property type="entry name" value="Exo_endo_phos"/>
    <property type="match status" value="1"/>
</dbReference>
<dbReference type="InterPro" id="IPR036691">
    <property type="entry name" value="Endo/exonu/phosph_ase_sf"/>
</dbReference>
<keyword evidence="3" id="KW-1185">Reference proteome</keyword>
<evidence type="ECO:0000313" key="2">
    <source>
        <dbReference type="EMBL" id="GIM77369.1"/>
    </source>
</evidence>
<proteinExistence type="predicted"/>
<gene>
    <name evidence="2" type="ORF">Aco04nite_55000</name>
</gene>
<evidence type="ECO:0000313" key="3">
    <source>
        <dbReference type="Proteomes" id="UP000680865"/>
    </source>
</evidence>
<accession>A0A919SSY8</accession>
<comment type="caution">
    <text evidence="2">The sequence shown here is derived from an EMBL/GenBank/DDBJ whole genome shotgun (WGS) entry which is preliminary data.</text>
</comment>
<dbReference type="Proteomes" id="UP000680865">
    <property type="component" value="Unassembled WGS sequence"/>
</dbReference>
<feature type="domain" description="Endonuclease/exonuclease/phosphatase" evidence="1">
    <location>
        <begin position="6"/>
        <end position="229"/>
    </location>
</feature>
<reference evidence="2" key="1">
    <citation type="submission" date="2021-03" db="EMBL/GenBank/DDBJ databases">
        <title>Whole genome shotgun sequence of Actinoplanes consettensis NBRC 14913.</title>
        <authorList>
            <person name="Komaki H."/>
            <person name="Tamura T."/>
        </authorList>
    </citation>
    <scope>NUCLEOTIDE SEQUENCE</scope>
    <source>
        <strain evidence="2">NBRC 14913</strain>
    </source>
</reference>
<protein>
    <recommendedName>
        <fullName evidence="1">Endonuclease/exonuclease/phosphatase domain-containing protein</fullName>
    </recommendedName>
</protein>
<evidence type="ECO:0000259" key="1">
    <source>
        <dbReference type="Pfam" id="PF03372"/>
    </source>
</evidence>
<dbReference type="SUPFAM" id="SSF56219">
    <property type="entry name" value="DNase I-like"/>
    <property type="match status" value="1"/>
</dbReference>
<organism evidence="2 3">
    <name type="scientific">Winogradskya consettensis</name>
    <dbReference type="NCBI Taxonomy" id="113560"/>
    <lineage>
        <taxon>Bacteria</taxon>
        <taxon>Bacillati</taxon>
        <taxon>Actinomycetota</taxon>
        <taxon>Actinomycetes</taxon>
        <taxon>Micromonosporales</taxon>
        <taxon>Micromonosporaceae</taxon>
        <taxon>Winogradskya</taxon>
    </lineage>
</organism>
<dbReference type="AlphaFoldDB" id="A0A919SSY8"/>
<sequence>MGTSLASLNLHGGLDHEDNPYSVKAAIAELDTDIVVVQENWRPLSAGTISLAAQAAADCGYDSYAEIDMISGRTLKELGVAGGAGATEPGAWGIAIMSRLPWHSLGTIPLGAARGDVIGERRALTAEVRTADGRLLRVAVAHLTHRLVHGPAQLRRLLAGLEGSSVPTVIAGDLNMCRPTVYLAGPYRPALRGRSWPAHRPVAQIDHILAGPGVAVTNAAVVRSLGSDHRPVRADLTVTAGARLLQDAGPVAAHR</sequence>